<dbReference type="GO" id="GO:0030313">
    <property type="term" value="C:cell envelope"/>
    <property type="evidence" value="ECO:0007669"/>
    <property type="project" value="UniProtKB-SubCell"/>
</dbReference>
<dbReference type="InterPro" id="IPR028082">
    <property type="entry name" value="Peripla_BP_I"/>
</dbReference>
<evidence type="ECO:0000256" key="3">
    <source>
        <dbReference type="ARBA" id="ARBA00022729"/>
    </source>
</evidence>
<evidence type="ECO:0000256" key="1">
    <source>
        <dbReference type="ARBA" id="ARBA00004196"/>
    </source>
</evidence>
<dbReference type="PANTHER" id="PTHR46847">
    <property type="entry name" value="D-ALLOSE-BINDING PERIPLASMIC PROTEIN-RELATED"/>
    <property type="match status" value="1"/>
</dbReference>
<dbReference type="SUPFAM" id="SSF53822">
    <property type="entry name" value="Periplasmic binding protein-like I"/>
    <property type="match status" value="1"/>
</dbReference>
<protein>
    <submittedName>
        <fullName evidence="6">Monosaccharide ABC transporter substrate-binding protein (CUT2 family)</fullName>
    </submittedName>
</protein>
<comment type="subcellular location">
    <subcellularLocation>
        <location evidence="1">Cell envelope</location>
    </subcellularLocation>
</comment>
<dbReference type="Pfam" id="PF13407">
    <property type="entry name" value="Peripla_BP_4"/>
    <property type="match status" value="1"/>
</dbReference>
<dbReference type="EMBL" id="PVZF01000002">
    <property type="protein sequence ID" value="PRY17472.1"/>
    <property type="molecule type" value="Genomic_DNA"/>
</dbReference>
<proteinExistence type="inferred from homology"/>
<dbReference type="PANTHER" id="PTHR46847:SF1">
    <property type="entry name" value="D-ALLOSE-BINDING PERIPLASMIC PROTEIN-RELATED"/>
    <property type="match status" value="1"/>
</dbReference>
<organism evidence="6 7">
    <name type="scientific">Kineococcus rhizosphaerae</name>
    <dbReference type="NCBI Taxonomy" id="559628"/>
    <lineage>
        <taxon>Bacteria</taxon>
        <taxon>Bacillati</taxon>
        <taxon>Actinomycetota</taxon>
        <taxon>Actinomycetes</taxon>
        <taxon>Kineosporiales</taxon>
        <taxon>Kineosporiaceae</taxon>
        <taxon>Kineococcus</taxon>
    </lineage>
</organism>
<dbReference type="CDD" id="cd01536">
    <property type="entry name" value="PBP1_ABC_sugar_binding-like"/>
    <property type="match status" value="1"/>
</dbReference>
<evidence type="ECO:0000259" key="5">
    <source>
        <dbReference type="Pfam" id="PF13407"/>
    </source>
</evidence>
<dbReference type="InterPro" id="IPR025997">
    <property type="entry name" value="SBP_2_dom"/>
</dbReference>
<feature type="signal peptide" evidence="4">
    <location>
        <begin position="1"/>
        <end position="27"/>
    </location>
</feature>
<dbReference type="Proteomes" id="UP000238083">
    <property type="component" value="Unassembled WGS sequence"/>
</dbReference>
<evidence type="ECO:0000313" key="6">
    <source>
        <dbReference type="EMBL" id="PRY17472.1"/>
    </source>
</evidence>
<name>A0A2T0R8J7_9ACTN</name>
<evidence type="ECO:0000313" key="7">
    <source>
        <dbReference type="Proteomes" id="UP000238083"/>
    </source>
</evidence>
<evidence type="ECO:0000256" key="4">
    <source>
        <dbReference type="SAM" id="SignalP"/>
    </source>
</evidence>
<dbReference type="GO" id="GO:0030246">
    <property type="term" value="F:carbohydrate binding"/>
    <property type="evidence" value="ECO:0007669"/>
    <property type="project" value="UniProtKB-ARBA"/>
</dbReference>
<evidence type="ECO:0000256" key="2">
    <source>
        <dbReference type="ARBA" id="ARBA00007639"/>
    </source>
</evidence>
<feature type="domain" description="Periplasmic binding protein" evidence="5">
    <location>
        <begin position="82"/>
        <end position="342"/>
    </location>
</feature>
<reference evidence="6 7" key="1">
    <citation type="submission" date="2018-03" db="EMBL/GenBank/DDBJ databases">
        <title>Genomic Encyclopedia of Archaeal and Bacterial Type Strains, Phase II (KMG-II): from individual species to whole genera.</title>
        <authorList>
            <person name="Goeker M."/>
        </authorList>
    </citation>
    <scope>NUCLEOTIDE SEQUENCE [LARGE SCALE GENOMIC DNA]</scope>
    <source>
        <strain evidence="6 7">DSM 19711</strain>
    </source>
</reference>
<keyword evidence="3 4" id="KW-0732">Signal</keyword>
<sequence length="391" mass="39842">MPLAVPRRPLLRSAALFLTLGLTAATAACSSGQASTGGGATDEAGVSAAKAAVAAATGDPAFTLEAPAFAMSGIAGKKIFNIPNSSAIPYIQAVDTESAAIAQKYGATWVEYTNQGSPTEHSAGIDQAISQGADLIVLAQGINADLLTPALQRAEAAGIPVLVTHTQQTGTTFSPGTAPLIAAQVTAPFNEAAALIANWAIADSGGKVNAIIITSQEVPPSNGMVESMQATLKQNCPSCTSKVVNVPTTDWATKISGEVQTALQSNPGANYVLPVYDSMSLYAQQGITAAGKTGQVQMASFNGTPDVLKLIQDGDVMGMDVGENISWLAWSTLDQAGRILTGSPIVADGNEGTPLKVFTDDNIDATGEPPQAGTGYGDAYVAGYEALWGQP</sequence>
<dbReference type="Gene3D" id="3.40.50.2300">
    <property type="match status" value="2"/>
</dbReference>
<dbReference type="AlphaFoldDB" id="A0A2T0R8J7"/>
<comment type="caution">
    <text evidence="6">The sequence shown here is derived from an EMBL/GenBank/DDBJ whole genome shotgun (WGS) entry which is preliminary data.</text>
</comment>
<keyword evidence="7" id="KW-1185">Reference proteome</keyword>
<feature type="chain" id="PRO_5015778595" evidence="4">
    <location>
        <begin position="28"/>
        <end position="391"/>
    </location>
</feature>
<accession>A0A2T0R8J7</accession>
<comment type="similarity">
    <text evidence="2">Belongs to the bacterial solute-binding protein 2 family.</text>
</comment>
<gene>
    <name evidence="6" type="ORF">CLV37_102435</name>
</gene>
<dbReference type="PROSITE" id="PS51257">
    <property type="entry name" value="PROKAR_LIPOPROTEIN"/>
    <property type="match status" value="1"/>
</dbReference>
<dbReference type="RefSeq" id="WP_211298437.1">
    <property type="nucleotide sequence ID" value="NZ_PVZF01000002.1"/>
</dbReference>